<dbReference type="Proteomes" id="UP000604046">
    <property type="component" value="Unassembled WGS sequence"/>
</dbReference>
<name>A0A812I8J6_9DINO</name>
<reference evidence="2" key="1">
    <citation type="submission" date="2021-02" db="EMBL/GenBank/DDBJ databases">
        <authorList>
            <person name="Dougan E. K."/>
            <person name="Rhodes N."/>
            <person name="Thang M."/>
            <person name="Chan C."/>
        </authorList>
    </citation>
    <scope>NUCLEOTIDE SEQUENCE</scope>
</reference>
<evidence type="ECO:0000313" key="2">
    <source>
        <dbReference type="EMBL" id="CAE7029041.1"/>
    </source>
</evidence>
<evidence type="ECO:0000313" key="3">
    <source>
        <dbReference type="Proteomes" id="UP000604046"/>
    </source>
</evidence>
<accession>A0A812I8J6</accession>
<comment type="caution">
    <text evidence="2">The sequence shown here is derived from an EMBL/GenBank/DDBJ whole genome shotgun (WGS) entry which is preliminary data.</text>
</comment>
<dbReference type="EMBL" id="CAJNDS010000212">
    <property type="protein sequence ID" value="CAE7029041.1"/>
    <property type="molecule type" value="Genomic_DNA"/>
</dbReference>
<feature type="region of interest" description="Disordered" evidence="1">
    <location>
        <begin position="1"/>
        <end position="28"/>
    </location>
</feature>
<gene>
    <name evidence="2" type="ORF">SNAT2548_LOCUS3468</name>
</gene>
<evidence type="ECO:0000256" key="1">
    <source>
        <dbReference type="SAM" id="MobiDB-lite"/>
    </source>
</evidence>
<dbReference type="OrthoDB" id="448595at2759"/>
<protein>
    <submittedName>
        <fullName evidence="2">Uncharacterized protein</fullName>
    </submittedName>
</protein>
<organism evidence="2 3">
    <name type="scientific">Symbiodinium natans</name>
    <dbReference type="NCBI Taxonomy" id="878477"/>
    <lineage>
        <taxon>Eukaryota</taxon>
        <taxon>Sar</taxon>
        <taxon>Alveolata</taxon>
        <taxon>Dinophyceae</taxon>
        <taxon>Suessiales</taxon>
        <taxon>Symbiodiniaceae</taxon>
        <taxon>Symbiodinium</taxon>
    </lineage>
</organism>
<sequence>MVTAVPVSPAVASSQGVSGSPAGSAAAAGSTSSVLQSPDAFYSKIVGGESDWPALDARAVLIRDFAWNEALKDHRVSKIVLPWERGPFALVFGKQRQSLRVPMPYDREPPQSTCVRYSVPVPKQAPDFAKKRLQIVALLKTDDSARWEALRKFRVLVMLEPDVTELGCILLGEASLLREDQQIARSFGDVFASKATSTLVKRASSLWVFAKWCLDSGFGNPFTASESTLYLFLQHLEAHGKPTSGSSFLQAWNFAAGTLRFKSPAALRAVSSRVKGLALKLFQGKRPLQQAIPLRVKQVKALEYVVLHAPYAHWKVIAGHLLFCLGASSRFGDSVWLADLQVTTVDGVCLVEAESSHWKTAPAAARKSQLLPMCSLGRFFAEANWAEAWLDARNRFGLSLRPAIPAWSEGCNRWLDRAMSTGEAGCYLKEFLTAAGQGFEGVGTHSLKCTVLSWTAKSTVVSLADRRLLGHHVDPHAVSPLTYARDELTRLMKIVHDVILLIRRGALKPDESRAWRLAHLVKMDDGSEHLTERVLADAPSVPESDDEEADMLEADLQASSEGVVVDRPMTAAELQAGRDCKMHLYSRVVHIGNGPRFLCGRSASANYGRLDPNVPLSDLPICAQCARSSTEA</sequence>
<keyword evidence="3" id="KW-1185">Reference proteome</keyword>
<dbReference type="AlphaFoldDB" id="A0A812I8J6"/>
<proteinExistence type="predicted"/>